<accession>A0A4R8WE77</accession>
<keyword evidence="1" id="KW-1133">Transmembrane helix</keyword>
<dbReference type="Proteomes" id="UP000297907">
    <property type="component" value="Unassembled WGS sequence"/>
</dbReference>
<reference evidence="2 3" key="1">
    <citation type="submission" date="2019-03" db="EMBL/GenBank/DDBJ databases">
        <title>Genomics of glacier-inhabiting Cryobacterium strains.</title>
        <authorList>
            <person name="Liu Q."/>
            <person name="Xin Y.-H."/>
        </authorList>
    </citation>
    <scope>NUCLEOTIDE SEQUENCE [LARGE SCALE GENOMIC DNA]</scope>
    <source>
        <strain evidence="2 3">RHLS22-1</strain>
    </source>
</reference>
<comment type="caution">
    <text evidence="2">The sequence shown here is derived from an EMBL/GenBank/DDBJ whole genome shotgun (WGS) entry which is preliminary data.</text>
</comment>
<keyword evidence="3" id="KW-1185">Reference proteome</keyword>
<gene>
    <name evidence="2" type="ORF">E3O42_00045</name>
</gene>
<proteinExistence type="predicted"/>
<organism evidence="2 3">
    <name type="scientific">Cryobacterium adonitolivorans</name>
    <dbReference type="NCBI Taxonomy" id="1259189"/>
    <lineage>
        <taxon>Bacteria</taxon>
        <taxon>Bacillati</taxon>
        <taxon>Actinomycetota</taxon>
        <taxon>Actinomycetes</taxon>
        <taxon>Micrococcales</taxon>
        <taxon>Microbacteriaceae</taxon>
        <taxon>Cryobacterium</taxon>
    </lineage>
</organism>
<sequence>MTAARVLLRTDSLFYGYATMSAAIKAGAAVLVTARMNPAVKRAIAAIPNDTWEAIECTDTIYDEAAKTLDQCHHFTVAADKTHRAHALIELVDADLNNSVLAHLPSGVFTTNAAWLVLAVTANFTRAAATIVGAALAKAISESPGFFGASSVTAALGGFPGTVLRRPPQCATKSS</sequence>
<dbReference type="AlphaFoldDB" id="A0A4R8WE77"/>
<evidence type="ECO:0000256" key="1">
    <source>
        <dbReference type="SAM" id="Phobius"/>
    </source>
</evidence>
<evidence type="ECO:0000313" key="3">
    <source>
        <dbReference type="Proteomes" id="UP000297907"/>
    </source>
</evidence>
<feature type="transmembrane region" description="Helical" evidence="1">
    <location>
        <begin position="12"/>
        <end position="32"/>
    </location>
</feature>
<keyword evidence="1" id="KW-0812">Transmembrane</keyword>
<keyword evidence="1" id="KW-0472">Membrane</keyword>
<evidence type="ECO:0000313" key="2">
    <source>
        <dbReference type="EMBL" id="TFC07173.1"/>
    </source>
</evidence>
<dbReference type="OrthoDB" id="3718343at2"/>
<dbReference type="EMBL" id="SOFL01000001">
    <property type="protein sequence ID" value="TFC07173.1"/>
    <property type="molecule type" value="Genomic_DNA"/>
</dbReference>
<protein>
    <submittedName>
        <fullName evidence="2">Uncharacterized protein</fullName>
    </submittedName>
</protein>
<name>A0A4R8WE77_9MICO</name>